<dbReference type="PANTHER" id="PTHR23151:SF90">
    <property type="entry name" value="DIHYDROLIPOYLLYSINE-RESIDUE ACETYLTRANSFERASE COMPONENT OF PYRUVATE DEHYDROGENASE COMPLEX, MITOCHONDRIAL-RELATED"/>
    <property type="match status" value="1"/>
</dbReference>
<comment type="cofactor">
    <cofactor evidence="4">
        <name>(R)-lipoate</name>
        <dbReference type="ChEBI" id="CHEBI:83088"/>
    </cofactor>
</comment>
<dbReference type="Pfam" id="PF00198">
    <property type="entry name" value="2-oxoacid_dh"/>
    <property type="match status" value="1"/>
</dbReference>
<dbReference type="Pfam" id="PF00364">
    <property type="entry name" value="Biotin_lipoyl"/>
    <property type="match status" value="1"/>
</dbReference>
<evidence type="ECO:0000259" key="5">
    <source>
        <dbReference type="PROSITE" id="PS50968"/>
    </source>
</evidence>
<organism evidence="7">
    <name type="scientific">Eucampia antarctica</name>
    <dbReference type="NCBI Taxonomy" id="49252"/>
    <lineage>
        <taxon>Eukaryota</taxon>
        <taxon>Sar</taxon>
        <taxon>Stramenopiles</taxon>
        <taxon>Ochrophyta</taxon>
        <taxon>Bacillariophyta</taxon>
        <taxon>Mediophyceae</taxon>
        <taxon>Biddulphiophycidae</taxon>
        <taxon>Hemiaulales</taxon>
        <taxon>Hemiaulaceae</taxon>
        <taxon>Eucampia</taxon>
    </lineage>
</organism>
<dbReference type="AlphaFoldDB" id="A0A7S2RBN8"/>
<dbReference type="GO" id="GO:0016746">
    <property type="term" value="F:acyltransferase activity"/>
    <property type="evidence" value="ECO:0007669"/>
    <property type="project" value="UniProtKB-KW"/>
</dbReference>
<protein>
    <recommendedName>
        <fullName evidence="4">Dihydrolipoamide acetyltransferase component of pyruvate dehydrogenase complex</fullName>
        <ecNumber evidence="4">2.3.1.-</ecNumber>
    </recommendedName>
</protein>
<dbReference type="CDD" id="cd06849">
    <property type="entry name" value="lipoyl_domain"/>
    <property type="match status" value="1"/>
</dbReference>
<dbReference type="PANTHER" id="PTHR23151">
    <property type="entry name" value="DIHYDROLIPOAMIDE ACETYL/SUCCINYL-TRANSFERASE-RELATED"/>
    <property type="match status" value="1"/>
</dbReference>
<evidence type="ECO:0000259" key="6">
    <source>
        <dbReference type="PROSITE" id="PS51826"/>
    </source>
</evidence>
<dbReference type="InterPro" id="IPR036625">
    <property type="entry name" value="E3-bd_dom_sf"/>
</dbReference>
<evidence type="ECO:0000256" key="4">
    <source>
        <dbReference type="RuleBase" id="RU003423"/>
    </source>
</evidence>
<dbReference type="Gene3D" id="2.40.50.100">
    <property type="match status" value="1"/>
</dbReference>
<dbReference type="PROSITE" id="PS50968">
    <property type="entry name" value="BIOTINYL_LIPOYL"/>
    <property type="match status" value="1"/>
</dbReference>
<evidence type="ECO:0000256" key="1">
    <source>
        <dbReference type="ARBA" id="ARBA00007317"/>
    </source>
</evidence>
<keyword evidence="4" id="KW-0012">Acyltransferase</keyword>
<keyword evidence="2 4" id="KW-0450">Lipoyl</keyword>
<dbReference type="Pfam" id="PF02817">
    <property type="entry name" value="E3_binding"/>
    <property type="match status" value="1"/>
</dbReference>
<evidence type="ECO:0000256" key="2">
    <source>
        <dbReference type="ARBA" id="ARBA00022823"/>
    </source>
</evidence>
<dbReference type="EC" id="2.3.1.-" evidence="4"/>
<accession>A0A7S2RBN8</accession>
<dbReference type="GO" id="GO:0045254">
    <property type="term" value="C:pyruvate dehydrogenase complex"/>
    <property type="evidence" value="ECO:0007669"/>
    <property type="project" value="InterPro"/>
</dbReference>
<gene>
    <name evidence="7" type="ORF">EANT1437_LOCUS5718</name>
</gene>
<dbReference type="InterPro" id="IPR004167">
    <property type="entry name" value="PSBD"/>
</dbReference>
<keyword evidence="4" id="KW-0808">Transferase</keyword>
<evidence type="ECO:0000256" key="3">
    <source>
        <dbReference type="ARBA" id="ARBA00022946"/>
    </source>
</evidence>
<proteinExistence type="inferred from homology"/>
<dbReference type="Gene3D" id="3.30.559.10">
    <property type="entry name" value="Chloramphenicol acetyltransferase-like domain"/>
    <property type="match status" value="1"/>
</dbReference>
<dbReference type="InterPro" id="IPR001078">
    <property type="entry name" value="2-oxoacid_DH_actylTfrase"/>
</dbReference>
<dbReference type="FunFam" id="2.40.50.100:FF:000010">
    <property type="entry name" value="Acetyltransferase component of pyruvate dehydrogenase complex"/>
    <property type="match status" value="1"/>
</dbReference>
<feature type="domain" description="Peripheral subunit-binding (PSBD)" evidence="6">
    <location>
        <begin position="170"/>
        <end position="207"/>
    </location>
</feature>
<dbReference type="GO" id="GO:0005739">
    <property type="term" value="C:mitochondrion"/>
    <property type="evidence" value="ECO:0007669"/>
    <property type="project" value="TreeGrafter"/>
</dbReference>
<sequence length="475" mass="50583">MTLTRCLLLSARQPSRRWLVSKSLTYNISNNCGRCSSVSSGIRSLSSYPPHEVVEMPALSPTMEMGTISSWKVEEGGSFGPGDVLAEIETDKATMDFEAQDEGILARILHPGMEEIPVGTPIGIVVEEESDVSAFANYQVVVAAVAVAEEEVTTIAAPAAVQRQVGVEHVLSPAARHISQSKGLDATGLAGTGKGGRVTKGDLLQALASGVSMPTLSQTPTTTATTTTIPVPVQAAHTAVAAAVVPVKAVPVEMIMTEGSFEDVPNNNMRKVIAKRLTESKSTVPHFYTTVQIPLDEVLKLRKTFPVKISVNDVIVRAAALALRDVPEVNQSEDNIDVSIAVATPGGLITPIVPNTHTLGLHQISTKITDLATRARENKLKPEEYQGGTFCISNLGMFGITEFSAVINPPQAAILAVGGGIPTIVPSKDQKNKPQLQTLMTARLSADRSVVDEPTASLFLQIFRRYLTNPELLLL</sequence>
<keyword evidence="3" id="KW-0809">Transit peptide</keyword>
<dbReference type="SUPFAM" id="SSF47005">
    <property type="entry name" value="Peripheral subunit-binding domain of 2-oxo acid dehydrogenase complex"/>
    <property type="match status" value="1"/>
</dbReference>
<dbReference type="PROSITE" id="PS51826">
    <property type="entry name" value="PSBD"/>
    <property type="match status" value="1"/>
</dbReference>
<name>A0A7S2RBN8_9STRA</name>
<dbReference type="PROSITE" id="PS00189">
    <property type="entry name" value="LIPOYL"/>
    <property type="match status" value="1"/>
</dbReference>
<dbReference type="InterPro" id="IPR045257">
    <property type="entry name" value="E2/Pdx1"/>
</dbReference>
<evidence type="ECO:0000313" key="7">
    <source>
        <dbReference type="EMBL" id="CAD9666522.1"/>
    </source>
</evidence>
<dbReference type="InterPro" id="IPR000089">
    <property type="entry name" value="Biotin_lipoyl"/>
</dbReference>
<comment type="similarity">
    <text evidence="1 4">Belongs to the 2-oxoacid dehydrogenase family.</text>
</comment>
<dbReference type="InterPro" id="IPR011053">
    <property type="entry name" value="Single_hybrid_motif"/>
</dbReference>
<dbReference type="InterPro" id="IPR023213">
    <property type="entry name" value="CAT-like_dom_sf"/>
</dbReference>
<feature type="domain" description="Lipoyl-binding" evidence="5">
    <location>
        <begin position="51"/>
        <end position="126"/>
    </location>
</feature>
<dbReference type="EMBL" id="HBHI01011146">
    <property type="protein sequence ID" value="CAD9666522.1"/>
    <property type="molecule type" value="Transcribed_RNA"/>
</dbReference>
<dbReference type="InterPro" id="IPR003016">
    <property type="entry name" value="2-oxoA_DH_lipoyl-BS"/>
</dbReference>
<reference evidence="7" key="1">
    <citation type="submission" date="2021-01" db="EMBL/GenBank/DDBJ databases">
        <authorList>
            <person name="Corre E."/>
            <person name="Pelletier E."/>
            <person name="Niang G."/>
            <person name="Scheremetjew M."/>
            <person name="Finn R."/>
            <person name="Kale V."/>
            <person name="Holt S."/>
            <person name="Cochrane G."/>
            <person name="Meng A."/>
            <person name="Brown T."/>
            <person name="Cohen L."/>
        </authorList>
    </citation>
    <scope>NUCLEOTIDE SEQUENCE</scope>
    <source>
        <strain evidence="7">CCMP1452</strain>
    </source>
</reference>
<dbReference type="Gene3D" id="4.10.320.10">
    <property type="entry name" value="E3-binding domain"/>
    <property type="match status" value="1"/>
</dbReference>
<dbReference type="SUPFAM" id="SSF51230">
    <property type="entry name" value="Single hybrid motif"/>
    <property type="match status" value="1"/>
</dbReference>
<dbReference type="SUPFAM" id="SSF52777">
    <property type="entry name" value="CoA-dependent acyltransferases"/>
    <property type="match status" value="1"/>
</dbReference>
<dbReference type="GO" id="GO:0006086">
    <property type="term" value="P:pyruvate decarboxylation to acetyl-CoA"/>
    <property type="evidence" value="ECO:0007669"/>
    <property type="project" value="InterPro"/>
</dbReference>